<dbReference type="GO" id="GO:0016491">
    <property type="term" value="F:oxidoreductase activity"/>
    <property type="evidence" value="ECO:0007669"/>
    <property type="project" value="InterPro"/>
</dbReference>
<dbReference type="Proteomes" id="UP000240608">
    <property type="component" value="Unassembled WGS sequence"/>
</dbReference>
<keyword evidence="6" id="KW-1185">Reference proteome</keyword>
<reference evidence="6" key="3">
    <citation type="journal article" date="2019" name="Int. J. Syst. Evol. Microbiol.">
        <title>The Global Catalogue of Microorganisms (GCM) 10K type strain sequencing project: providing services to taxonomists for standard genome sequencing and annotation.</title>
        <authorList>
            <consortium name="The Broad Institute Genomics Platform"/>
            <consortium name="The Broad Institute Genome Sequencing Center for Infectious Disease"/>
            <person name="Wu L."/>
            <person name="Ma J."/>
        </authorList>
    </citation>
    <scope>NUCLEOTIDE SEQUENCE [LARGE SCALE GENOMIC DNA]</scope>
    <source>
        <strain evidence="6">CGMCC 1.10832</strain>
    </source>
</reference>
<keyword evidence="1" id="KW-0732">Signal</keyword>
<dbReference type="RefSeq" id="WP_188460033.1">
    <property type="nucleotide sequence ID" value="NZ_BAABHU010000001.1"/>
</dbReference>
<evidence type="ECO:0000256" key="1">
    <source>
        <dbReference type="SAM" id="SignalP"/>
    </source>
</evidence>
<dbReference type="InterPro" id="IPR000866">
    <property type="entry name" value="AhpC/TSA"/>
</dbReference>
<sequence>MKAFILYIFFVFTISAANAQDISTINLKEVKTGQSVDLKSKISSKGAFIFFIDDTCPFVDSYMSRLQDFSQKQSGKGYAVLFINPHENNNPSTDNLAEMKKYFSAKKLGGVYFSDTDHALVKALGATKLPEVFFVKLNGNQLSIIYQGAIDNNPQNAGEVSNNYLSDAVSAHEAGKKPSTSKTPALGCRIKRF</sequence>
<evidence type="ECO:0000313" key="5">
    <source>
        <dbReference type="Proteomes" id="UP000240608"/>
    </source>
</evidence>
<dbReference type="GO" id="GO:0016209">
    <property type="term" value="F:antioxidant activity"/>
    <property type="evidence" value="ECO:0007669"/>
    <property type="project" value="InterPro"/>
</dbReference>
<name>A0A2T4DMW4_9BACT</name>
<dbReference type="EMBL" id="PYVU01000113">
    <property type="protein sequence ID" value="PTB95155.1"/>
    <property type="molecule type" value="Genomic_DNA"/>
</dbReference>
<dbReference type="EMBL" id="BMEC01000001">
    <property type="protein sequence ID" value="GGC21148.1"/>
    <property type="molecule type" value="Genomic_DNA"/>
</dbReference>
<dbReference type="AlphaFoldDB" id="A0A2T4DMW4"/>
<reference evidence="3" key="1">
    <citation type="journal article" date="2014" name="Int. J. Syst. Evol. Microbiol.">
        <title>Complete genome of a new Firmicutes species belonging to the dominant human colonic microbiota ('Ruminococcus bicirculans') reveals two chromosomes and a selective capacity to utilize plant glucans.</title>
        <authorList>
            <consortium name="NISC Comparative Sequencing Program"/>
            <person name="Wegmann U."/>
            <person name="Louis P."/>
            <person name="Goesmann A."/>
            <person name="Henrissat B."/>
            <person name="Duncan S.H."/>
            <person name="Flint H.J."/>
        </authorList>
    </citation>
    <scope>NUCLEOTIDE SEQUENCE</scope>
    <source>
        <strain evidence="3">CGMCC 1.10832</strain>
    </source>
</reference>
<dbReference type="InterPro" id="IPR047262">
    <property type="entry name" value="PRX-like1"/>
</dbReference>
<feature type="signal peptide" evidence="1">
    <location>
        <begin position="1"/>
        <end position="19"/>
    </location>
</feature>
<dbReference type="PANTHER" id="PTHR43640:SF1">
    <property type="entry name" value="THIOREDOXIN-DEPENDENT PEROXIREDOXIN"/>
    <property type="match status" value="1"/>
</dbReference>
<dbReference type="Proteomes" id="UP000636010">
    <property type="component" value="Unassembled WGS sequence"/>
</dbReference>
<protein>
    <recommendedName>
        <fullName evidence="2">Alkyl hydroperoxide reductase subunit C/ Thiol specific antioxidant domain-containing protein</fullName>
    </recommendedName>
</protein>
<dbReference type="Gene3D" id="3.40.30.10">
    <property type="entry name" value="Glutaredoxin"/>
    <property type="match status" value="1"/>
</dbReference>
<dbReference type="PANTHER" id="PTHR43640">
    <property type="entry name" value="OS07G0260300 PROTEIN"/>
    <property type="match status" value="1"/>
</dbReference>
<dbReference type="SUPFAM" id="SSF52833">
    <property type="entry name" value="Thioredoxin-like"/>
    <property type="match status" value="1"/>
</dbReference>
<accession>A0A2T4DMW4</accession>
<reference evidence="4 5" key="2">
    <citation type="submission" date="2018-03" db="EMBL/GenBank/DDBJ databases">
        <title>Cross-interface Injection: A General Nanoliter Liquid Handling Method Applied to Single Cells Genome Amplification Automated Nanoliter Liquid Handling Applied to Single Cell Multiple Displacement Amplification.</title>
        <authorList>
            <person name="Yun J."/>
            <person name="Xu P."/>
            <person name="Xu J."/>
            <person name="Dai X."/>
            <person name="Wang Y."/>
            <person name="Zheng X."/>
            <person name="Cao C."/>
            <person name="Yi Q."/>
            <person name="Zhu Y."/>
            <person name="Wang L."/>
            <person name="Dong Z."/>
            <person name="Huang Y."/>
            <person name="Huang L."/>
            <person name="Du W."/>
        </authorList>
    </citation>
    <scope>NUCLEOTIDE SEQUENCE [LARGE SCALE GENOMIC DNA]</scope>
    <source>
        <strain evidence="4 5">Z-D1-2</strain>
    </source>
</reference>
<gene>
    <name evidence="4" type="ORF">C9994_11515</name>
    <name evidence="3" type="ORF">GCM10011506_02930</name>
</gene>
<dbReference type="Pfam" id="PF00578">
    <property type="entry name" value="AhpC-TSA"/>
    <property type="match status" value="1"/>
</dbReference>
<evidence type="ECO:0000259" key="2">
    <source>
        <dbReference type="Pfam" id="PF00578"/>
    </source>
</evidence>
<comment type="caution">
    <text evidence="4">The sequence shown here is derived from an EMBL/GenBank/DDBJ whole genome shotgun (WGS) entry which is preliminary data.</text>
</comment>
<dbReference type="InterPro" id="IPR036249">
    <property type="entry name" value="Thioredoxin-like_sf"/>
</dbReference>
<evidence type="ECO:0000313" key="4">
    <source>
        <dbReference type="EMBL" id="PTB95155.1"/>
    </source>
</evidence>
<feature type="chain" id="PRO_5015685309" description="Alkyl hydroperoxide reductase subunit C/ Thiol specific antioxidant domain-containing protein" evidence="1">
    <location>
        <begin position="20"/>
        <end position="193"/>
    </location>
</feature>
<organism evidence="4 5">
    <name type="scientific">Marivirga lumbricoides</name>
    <dbReference type="NCBI Taxonomy" id="1046115"/>
    <lineage>
        <taxon>Bacteria</taxon>
        <taxon>Pseudomonadati</taxon>
        <taxon>Bacteroidota</taxon>
        <taxon>Cytophagia</taxon>
        <taxon>Cytophagales</taxon>
        <taxon>Marivirgaceae</taxon>
        <taxon>Marivirga</taxon>
    </lineage>
</organism>
<feature type="domain" description="Alkyl hydroperoxide reductase subunit C/ Thiol specific antioxidant" evidence="2">
    <location>
        <begin position="26"/>
        <end position="139"/>
    </location>
</feature>
<proteinExistence type="predicted"/>
<evidence type="ECO:0000313" key="3">
    <source>
        <dbReference type="EMBL" id="GGC21148.1"/>
    </source>
</evidence>
<evidence type="ECO:0000313" key="6">
    <source>
        <dbReference type="Proteomes" id="UP000636010"/>
    </source>
</evidence>
<reference evidence="3" key="4">
    <citation type="submission" date="2024-05" db="EMBL/GenBank/DDBJ databases">
        <authorList>
            <person name="Sun Q."/>
            <person name="Zhou Y."/>
        </authorList>
    </citation>
    <scope>NUCLEOTIDE SEQUENCE</scope>
    <source>
        <strain evidence="3">CGMCC 1.10832</strain>
    </source>
</reference>